<dbReference type="InterPro" id="IPR011991">
    <property type="entry name" value="ArsR-like_HTH"/>
</dbReference>
<keyword evidence="3" id="KW-0804">Transcription</keyword>
<dbReference type="SUPFAM" id="SSF46785">
    <property type="entry name" value="Winged helix' DNA-binding domain"/>
    <property type="match status" value="1"/>
</dbReference>
<dbReference type="Gene3D" id="1.10.10.10">
    <property type="entry name" value="Winged helix-like DNA-binding domain superfamily/Winged helix DNA-binding domain"/>
    <property type="match status" value="1"/>
</dbReference>
<evidence type="ECO:0000256" key="1">
    <source>
        <dbReference type="ARBA" id="ARBA00023015"/>
    </source>
</evidence>
<accession>A0A6N8FPA3</accession>
<dbReference type="InterPro" id="IPR036388">
    <property type="entry name" value="WH-like_DNA-bd_sf"/>
</dbReference>
<evidence type="ECO:0000259" key="4">
    <source>
        <dbReference type="PROSITE" id="PS50987"/>
    </source>
</evidence>
<evidence type="ECO:0000313" key="5">
    <source>
        <dbReference type="EMBL" id="MUK89288.1"/>
    </source>
</evidence>
<dbReference type="EMBL" id="WOCA01000010">
    <property type="protein sequence ID" value="MUK89288.1"/>
    <property type="molecule type" value="Genomic_DNA"/>
</dbReference>
<dbReference type="Proteomes" id="UP000469125">
    <property type="component" value="Unassembled WGS sequence"/>
</dbReference>
<dbReference type="Pfam" id="PF01022">
    <property type="entry name" value="HTH_5"/>
    <property type="match status" value="1"/>
</dbReference>
<reference evidence="5 6" key="1">
    <citation type="submission" date="2019-11" db="EMBL/GenBank/DDBJ databases">
        <authorList>
            <person name="Li X."/>
        </authorList>
    </citation>
    <scope>NUCLEOTIDE SEQUENCE [LARGE SCALE GENOMIC DNA]</scope>
    <source>
        <strain evidence="5 6">L9</strain>
    </source>
</reference>
<dbReference type="AlphaFoldDB" id="A0A6N8FPA3"/>
<proteinExistence type="predicted"/>
<dbReference type="NCBIfam" id="NF033788">
    <property type="entry name" value="HTH_metalloreg"/>
    <property type="match status" value="1"/>
</dbReference>
<dbReference type="InterPro" id="IPR051081">
    <property type="entry name" value="HTH_MetalResp_TranReg"/>
</dbReference>
<evidence type="ECO:0000256" key="2">
    <source>
        <dbReference type="ARBA" id="ARBA00023125"/>
    </source>
</evidence>
<keyword evidence="6" id="KW-1185">Reference proteome</keyword>
<sequence length="377" mass="44438">MERDFFILTYPQTKLNIKESLGVSIFTNIQLLDYFLNNSTIQSEWIKDLSNRLPDSVKEDLRILRTLFAHGVILRDFYIKRNDHLSQDWDVFIDWWKELSEQEVLELVIYGIREIMDYYYKYLPTIPSVEKTMMEVSLEVDQLKDAKNRENAIKAVLESWSVERIDEILPLYNDLTEIKERIICLVNGFWEAGFKEHWESKKRSLSEWKLKNMTQTSKSFGTNEEAIFNITGLYPDTSEIEIINRAHCLTFIPVPNMGRLLSFVEIDKHGYLMFDPFLEDSGKNLNDIKVKEFSLAFEGLGDFTRLQIINLLAENKEMFAQQIVTKLKMKQSTISRHLNQLHQSNLVNIRQDGNTKYFSINKDEIKKVMNVLETFLK</sequence>
<dbReference type="InterPro" id="IPR036390">
    <property type="entry name" value="WH_DNA-bd_sf"/>
</dbReference>
<dbReference type="SMART" id="SM00418">
    <property type="entry name" value="HTH_ARSR"/>
    <property type="match status" value="1"/>
</dbReference>
<dbReference type="PANTHER" id="PTHR33154">
    <property type="entry name" value="TRANSCRIPTIONAL REGULATOR, ARSR FAMILY"/>
    <property type="match status" value="1"/>
</dbReference>
<evidence type="ECO:0000256" key="3">
    <source>
        <dbReference type="ARBA" id="ARBA00023163"/>
    </source>
</evidence>
<dbReference type="GO" id="GO:0003700">
    <property type="term" value="F:DNA-binding transcription factor activity"/>
    <property type="evidence" value="ECO:0007669"/>
    <property type="project" value="InterPro"/>
</dbReference>
<evidence type="ECO:0000313" key="6">
    <source>
        <dbReference type="Proteomes" id="UP000469125"/>
    </source>
</evidence>
<dbReference type="PRINTS" id="PR00778">
    <property type="entry name" value="HTHARSR"/>
</dbReference>
<gene>
    <name evidence="5" type="ORF">GMD78_12990</name>
</gene>
<dbReference type="RefSeq" id="WP_155669262.1">
    <property type="nucleotide sequence ID" value="NZ_WOCA01000010.1"/>
</dbReference>
<organism evidence="5 6">
    <name type="scientific">Ornithinibacillus caprae</name>
    <dbReference type="NCBI Taxonomy" id="2678566"/>
    <lineage>
        <taxon>Bacteria</taxon>
        <taxon>Bacillati</taxon>
        <taxon>Bacillota</taxon>
        <taxon>Bacilli</taxon>
        <taxon>Bacillales</taxon>
        <taxon>Bacillaceae</taxon>
        <taxon>Ornithinibacillus</taxon>
    </lineage>
</organism>
<comment type="caution">
    <text evidence="5">The sequence shown here is derived from an EMBL/GenBank/DDBJ whole genome shotgun (WGS) entry which is preliminary data.</text>
</comment>
<dbReference type="CDD" id="cd00090">
    <property type="entry name" value="HTH_ARSR"/>
    <property type="match status" value="1"/>
</dbReference>
<keyword evidence="1" id="KW-0805">Transcription regulation</keyword>
<feature type="domain" description="HTH arsR-type" evidence="4">
    <location>
        <begin position="285"/>
        <end position="377"/>
    </location>
</feature>
<name>A0A6N8FPA3_9BACI</name>
<keyword evidence="2" id="KW-0238">DNA-binding</keyword>
<dbReference type="InterPro" id="IPR001845">
    <property type="entry name" value="HTH_ArsR_DNA-bd_dom"/>
</dbReference>
<dbReference type="PROSITE" id="PS50987">
    <property type="entry name" value="HTH_ARSR_2"/>
    <property type="match status" value="1"/>
</dbReference>
<protein>
    <submittedName>
        <fullName evidence="5">Metalloregulator ArsR/SmtB family transcription factor</fullName>
    </submittedName>
</protein>
<dbReference type="GO" id="GO:0003677">
    <property type="term" value="F:DNA binding"/>
    <property type="evidence" value="ECO:0007669"/>
    <property type="project" value="UniProtKB-KW"/>
</dbReference>
<dbReference type="PANTHER" id="PTHR33154:SF33">
    <property type="entry name" value="TRANSCRIPTIONAL REPRESSOR SDPR"/>
    <property type="match status" value="1"/>
</dbReference>